<evidence type="ECO:0000313" key="2">
    <source>
        <dbReference type="Proteomes" id="UP001060215"/>
    </source>
</evidence>
<accession>A0ACC0HAH9</accession>
<dbReference type="EMBL" id="CM045762">
    <property type="protein sequence ID" value="KAI8010096.1"/>
    <property type="molecule type" value="Genomic_DNA"/>
</dbReference>
<name>A0ACC0HAH9_9ERIC</name>
<dbReference type="Proteomes" id="UP001060215">
    <property type="component" value="Chromosome 5"/>
</dbReference>
<evidence type="ECO:0000313" key="1">
    <source>
        <dbReference type="EMBL" id="KAI8010096.1"/>
    </source>
</evidence>
<keyword evidence="2" id="KW-1185">Reference proteome</keyword>
<protein>
    <submittedName>
        <fullName evidence="1">Uncharacterized protein</fullName>
    </submittedName>
</protein>
<organism evidence="1 2">
    <name type="scientific">Camellia lanceoleosa</name>
    <dbReference type="NCBI Taxonomy" id="1840588"/>
    <lineage>
        <taxon>Eukaryota</taxon>
        <taxon>Viridiplantae</taxon>
        <taxon>Streptophyta</taxon>
        <taxon>Embryophyta</taxon>
        <taxon>Tracheophyta</taxon>
        <taxon>Spermatophyta</taxon>
        <taxon>Magnoliopsida</taxon>
        <taxon>eudicotyledons</taxon>
        <taxon>Gunneridae</taxon>
        <taxon>Pentapetalae</taxon>
        <taxon>asterids</taxon>
        <taxon>Ericales</taxon>
        <taxon>Theaceae</taxon>
        <taxon>Camellia</taxon>
    </lineage>
</organism>
<proteinExistence type="predicted"/>
<sequence length="101" mass="10873">MATLKGSDKASIAAVLRDSQGSILDGLTQSIITVQLMPILVENFMLEAFLMGNLQDLCFAATDCESGLYCGQAIKPILFFLTHTLRPLAVSVISTVEILPQ</sequence>
<gene>
    <name evidence="1" type="ORF">LOK49_LG06G00618</name>
</gene>
<reference evidence="1 2" key="1">
    <citation type="journal article" date="2022" name="Plant J.">
        <title>Chromosome-level genome of Camellia lanceoleosa provides a valuable resource for understanding genome evolution and self-incompatibility.</title>
        <authorList>
            <person name="Gong W."/>
            <person name="Xiao S."/>
            <person name="Wang L."/>
            <person name="Liao Z."/>
            <person name="Chang Y."/>
            <person name="Mo W."/>
            <person name="Hu G."/>
            <person name="Li W."/>
            <person name="Zhao G."/>
            <person name="Zhu H."/>
            <person name="Hu X."/>
            <person name="Ji K."/>
            <person name="Xiang X."/>
            <person name="Song Q."/>
            <person name="Yuan D."/>
            <person name="Jin S."/>
            <person name="Zhang L."/>
        </authorList>
    </citation>
    <scope>NUCLEOTIDE SEQUENCE [LARGE SCALE GENOMIC DNA]</scope>
    <source>
        <strain evidence="1">SQ_2022a</strain>
    </source>
</reference>
<comment type="caution">
    <text evidence="1">The sequence shown here is derived from an EMBL/GenBank/DDBJ whole genome shotgun (WGS) entry which is preliminary data.</text>
</comment>